<protein>
    <recommendedName>
        <fullName evidence="1">Peptidase M16 C-terminal domain-containing protein</fullName>
    </recommendedName>
</protein>
<dbReference type="Gene3D" id="3.30.830.10">
    <property type="entry name" value="Metalloenzyme, LuxS/M16 peptidase-like"/>
    <property type="match status" value="2"/>
</dbReference>
<gene>
    <name evidence="2" type="ORF">FMV2238Y02_14440</name>
</gene>
<name>A0A3P5Y836_STRCB</name>
<dbReference type="Proteomes" id="UP000280759">
    <property type="component" value="Unassembled WGS sequence"/>
</dbReference>
<sequence>MKIVQGVQLHLIKTKRFKTNHITFRFSGDLNQKTVAKRVLVAQMLATANDSYPTAKLFREKLAQLYGASLSTNVSTKGLVHIVDIDITFVQDKYAFQREKVLDEMIHLLKDILFSPLLSIAQYQPKVFDIEKANLISYVESDKEDSFYYSSLKAKELFYLNKDLQVSKYGSPELIAKETAYTSYQEFHKMLNEDQIDIFVLGDFDDYRVVQLLHQFPFNNRKKKLDFFYLQDAGNLIRESIEKRAVNQSILQLAYHFPLVFGQREYYALVVLNGLLGSFAHSRFFTKIREEEGLAYSIGCRFDVYTGLFDVYAGIDSQNRTKTLQLIVKELNDIKMGRFSGQLVKKTKLMLVSNALLSEDYSKTMIEMIYMSSYIDPTYSIEKWMEEIDKVSKIDIIKMANLLKLQTVYFLEGK</sequence>
<organism evidence="2 3">
    <name type="scientific">Streptococcus canis</name>
    <dbReference type="NCBI Taxonomy" id="1329"/>
    <lineage>
        <taxon>Bacteria</taxon>
        <taxon>Bacillati</taxon>
        <taxon>Bacillota</taxon>
        <taxon>Bacilli</taxon>
        <taxon>Lactobacillales</taxon>
        <taxon>Streptococcaceae</taxon>
        <taxon>Streptococcus</taxon>
    </lineage>
</organism>
<dbReference type="Pfam" id="PF05193">
    <property type="entry name" value="Peptidase_M16_C"/>
    <property type="match status" value="1"/>
</dbReference>
<dbReference type="InterPro" id="IPR011249">
    <property type="entry name" value="Metalloenz_LuxS/M16"/>
</dbReference>
<reference evidence="2 3" key="1">
    <citation type="submission" date="2018-10" db="EMBL/GenBank/DDBJ databases">
        <authorList>
            <consortium name="Molecular Microbiology and Infection Unit (UMMI)"/>
            <person name="Machado M."/>
        </authorList>
    </citation>
    <scope>NUCLEOTIDE SEQUENCE [LARGE SCALE GENOMIC DNA]</scope>
    <source>
        <strain evidence="2">FMV2238.02</strain>
    </source>
</reference>
<accession>A0A3P5Y836</accession>
<evidence type="ECO:0000313" key="2">
    <source>
        <dbReference type="EMBL" id="VDC42967.1"/>
    </source>
</evidence>
<dbReference type="InterPro" id="IPR007863">
    <property type="entry name" value="Peptidase_M16_C"/>
</dbReference>
<dbReference type="NCBIfam" id="NF047422">
    <property type="entry name" value="YfmF_fam"/>
    <property type="match status" value="1"/>
</dbReference>
<evidence type="ECO:0000259" key="1">
    <source>
        <dbReference type="Pfam" id="PF05193"/>
    </source>
</evidence>
<feature type="domain" description="Peptidase M16 C-terminal" evidence="1">
    <location>
        <begin position="187"/>
        <end position="348"/>
    </location>
</feature>
<keyword evidence="3" id="KW-1185">Reference proteome</keyword>
<dbReference type="RefSeq" id="WP_125074479.1">
    <property type="nucleotide sequence ID" value="NZ_UXEP01000019.1"/>
</dbReference>
<dbReference type="PANTHER" id="PTHR11851">
    <property type="entry name" value="METALLOPROTEASE"/>
    <property type="match status" value="1"/>
</dbReference>
<dbReference type="GO" id="GO:0046872">
    <property type="term" value="F:metal ion binding"/>
    <property type="evidence" value="ECO:0007669"/>
    <property type="project" value="InterPro"/>
</dbReference>
<dbReference type="EMBL" id="UXEP01000019">
    <property type="protein sequence ID" value="VDC42967.1"/>
    <property type="molecule type" value="Genomic_DNA"/>
</dbReference>
<proteinExistence type="predicted"/>
<evidence type="ECO:0000313" key="3">
    <source>
        <dbReference type="Proteomes" id="UP000280759"/>
    </source>
</evidence>
<dbReference type="InterPro" id="IPR050361">
    <property type="entry name" value="MPP/UQCRC_Complex"/>
</dbReference>
<dbReference type="AlphaFoldDB" id="A0A3P5Y836"/>
<dbReference type="PANTHER" id="PTHR11851:SF186">
    <property type="entry name" value="INACTIVE METALLOPROTEASE YMFF-RELATED"/>
    <property type="match status" value="1"/>
</dbReference>
<dbReference type="SUPFAM" id="SSF63411">
    <property type="entry name" value="LuxS/MPP-like metallohydrolase"/>
    <property type="match status" value="2"/>
</dbReference>